<evidence type="ECO:0000256" key="1">
    <source>
        <dbReference type="ARBA" id="ARBA00006525"/>
    </source>
</evidence>
<dbReference type="PANTHER" id="PTHR43022">
    <property type="entry name" value="PROTEIN SMF"/>
    <property type="match status" value="1"/>
</dbReference>
<reference evidence="3 4" key="1">
    <citation type="submission" date="2016-11" db="EMBL/GenBank/DDBJ databases">
        <authorList>
            <person name="Jaros S."/>
            <person name="Januszkiewicz K."/>
            <person name="Wedrychowicz H."/>
        </authorList>
    </citation>
    <scope>NUCLEOTIDE SEQUENCE [LARGE SCALE GENOMIC DNA]</scope>
    <source>
        <strain evidence="3 4">DSM 44666</strain>
    </source>
</reference>
<dbReference type="NCBIfam" id="TIGR00732">
    <property type="entry name" value="dprA"/>
    <property type="match status" value="1"/>
</dbReference>
<protein>
    <submittedName>
        <fullName evidence="3">DNA processing protein</fullName>
    </submittedName>
</protein>
<dbReference type="EMBL" id="FQVL01000015">
    <property type="protein sequence ID" value="SHF31785.1"/>
    <property type="molecule type" value="Genomic_DNA"/>
</dbReference>
<keyword evidence="4" id="KW-1185">Reference proteome</keyword>
<proteinExistence type="inferred from homology"/>
<dbReference type="RefSeq" id="WP_073157356.1">
    <property type="nucleotide sequence ID" value="NZ_FQVL01000015.1"/>
</dbReference>
<name>A0A1M5ANN9_9BACL</name>
<dbReference type="GO" id="GO:0009294">
    <property type="term" value="P:DNA-mediated transformation"/>
    <property type="evidence" value="ECO:0007669"/>
    <property type="project" value="InterPro"/>
</dbReference>
<accession>A0A1M5ANN9</accession>
<dbReference type="Gene3D" id="3.40.50.450">
    <property type="match status" value="1"/>
</dbReference>
<evidence type="ECO:0000313" key="3">
    <source>
        <dbReference type="EMBL" id="SHF31785.1"/>
    </source>
</evidence>
<dbReference type="OrthoDB" id="9785707at2"/>
<feature type="domain" description="Smf/DprA SLOG" evidence="2">
    <location>
        <begin position="77"/>
        <end position="286"/>
    </location>
</feature>
<sequence length="364" mass="40761">MDKKMSLIYLHHLSNWHVINHCWKAGWRPGQELSKTIINSLNHTKIKPDTIKKLTTQYTIEKMERLQRYLESQLIDVMTIMDDDYPPQLREIAQPPWVLYLRGDRTLLSSSSMLAVVGSRKPTHYGVQSTKLLVTELVQHGYIIVSGLAYGIDATAHSTALKEQGKTIAVLGSGIDVIYPRRNQQLYHEIIETGLVISEAPTGTAPIAALFPQRNRIISGLSRGCLVIEAAARSGSLITAYHSLDQNREVFAVPGPISSLQSEGTLQLIQQGAKCVIKCQDILEEFEGSMVAATIETKQCELPIMEDDEGVLYQQIPHTPIDLSQLYEKVAVHFTFPRFHQAILSLEMKGYIESVPGMKVVRCK</sequence>
<comment type="similarity">
    <text evidence="1">Belongs to the DprA/Smf family.</text>
</comment>
<organism evidence="3 4">
    <name type="scientific">Seinonella peptonophila</name>
    <dbReference type="NCBI Taxonomy" id="112248"/>
    <lineage>
        <taxon>Bacteria</taxon>
        <taxon>Bacillati</taxon>
        <taxon>Bacillota</taxon>
        <taxon>Bacilli</taxon>
        <taxon>Bacillales</taxon>
        <taxon>Thermoactinomycetaceae</taxon>
        <taxon>Seinonella</taxon>
    </lineage>
</organism>
<dbReference type="PANTHER" id="PTHR43022:SF1">
    <property type="entry name" value="PROTEIN SMF"/>
    <property type="match status" value="1"/>
</dbReference>
<gene>
    <name evidence="3" type="ORF">SAMN05444392_11513</name>
</gene>
<dbReference type="InterPro" id="IPR003488">
    <property type="entry name" value="DprA"/>
</dbReference>
<dbReference type="STRING" id="112248.SAMN05444392_11513"/>
<dbReference type="Proteomes" id="UP000184476">
    <property type="component" value="Unassembled WGS sequence"/>
</dbReference>
<dbReference type="SUPFAM" id="SSF102405">
    <property type="entry name" value="MCP/YpsA-like"/>
    <property type="match status" value="1"/>
</dbReference>
<dbReference type="Pfam" id="PF02481">
    <property type="entry name" value="DNA_processg_A"/>
    <property type="match status" value="1"/>
</dbReference>
<evidence type="ECO:0000313" key="4">
    <source>
        <dbReference type="Proteomes" id="UP000184476"/>
    </source>
</evidence>
<dbReference type="InterPro" id="IPR057666">
    <property type="entry name" value="DrpA_SLOG"/>
</dbReference>
<evidence type="ECO:0000259" key="2">
    <source>
        <dbReference type="Pfam" id="PF02481"/>
    </source>
</evidence>
<dbReference type="AlphaFoldDB" id="A0A1M5ANN9"/>